<gene>
    <name evidence="6" type="ORF">METBISCDRAFT_28297</name>
</gene>
<dbReference type="GO" id="GO:0005634">
    <property type="term" value="C:nucleus"/>
    <property type="evidence" value="ECO:0007669"/>
    <property type="project" value="UniProtKB-SubCell"/>
</dbReference>
<dbReference type="Proteomes" id="UP000268321">
    <property type="component" value="Unassembled WGS sequence"/>
</dbReference>
<dbReference type="Pfam" id="PF11488">
    <property type="entry name" value="Lge1"/>
    <property type="match status" value="1"/>
</dbReference>
<name>A0A4P9Z9B4_9ASCO</name>
<dbReference type="InterPro" id="IPR021581">
    <property type="entry name" value="Tscrpt_reg_Lge1"/>
</dbReference>
<evidence type="ECO:0000256" key="1">
    <source>
        <dbReference type="ARBA" id="ARBA00004123"/>
    </source>
</evidence>
<evidence type="ECO:0000313" key="7">
    <source>
        <dbReference type="Proteomes" id="UP000268321"/>
    </source>
</evidence>
<keyword evidence="7" id="KW-1185">Reference proteome</keyword>
<dbReference type="OrthoDB" id="4096471at2759"/>
<dbReference type="GO" id="GO:0006325">
    <property type="term" value="P:chromatin organization"/>
    <property type="evidence" value="ECO:0007669"/>
    <property type="project" value="UniProtKB-KW"/>
</dbReference>
<keyword evidence="2" id="KW-0156">Chromatin regulator</keyword>
<comment type="subcellular location">
    <subcellularLocation>
        <location evidence="1">Nucleus</location>
    </subcellularLocation>
</comment>
<reference evidence="7" key="1">
    <citation type="journal article" date="2018" name="Nat. Microbiol.">
        <title>Leveraging single-cell genomics to expand the fungal tree of life.</title>
        <authorList>
            <person name="Ahrendt S.R."/>
            <person name="Quandt C.A."/>
            <person name="Ciobanu D."/>
            <person name="Clum A."/>
            <person name="Salamov A."/>
            <person name="Andreopoulos B."/>
            <person name="Cheng J.F."/>
            <person name="Woyke T."/>
            <person name="Pelin A."/>
            <person name="Henrissat B."/>
            <person name="Reynolds N.K."/>
            <person name="Benny G.L."/>
            <person name="Smith M.E."/>
            <person name="James T.Y."/>
            <person name="Grigoriev I.V."/>
        </authorList>
    </citation>
    <scope>NUCLEOTIDE SEQUENCE [LARGE SCALE GENOMIC DNA]</scope>
    <source>
        <strain evidence="7">Baker2002</strain>
    </source>
</reference>
<feature type="region of interest" description="Disordered" evidence="4">
    <location>
        <begin position="1"/>
        <end position="31"/>
    </location>
</feature>
<evidence type="ECO:0000259" key="5">
    <source>
        <dbReference type="Pfam" id="PF11488"/>
    </source>
</evidence>
<organism evidence="6 7">
    <name type="scientific">Metschnikowia bicuspidata</name>
    <dbReference type="NCBI Taxonomy" id="27322"/>
    <lineage>
        <taxon>Eukaryota</taxon>
        <taxon>Fungi</taxon>
        <taxon>Dikarya</taxon>
        <taxon>Ascomycota</taxon>
        <taxon>Saccharomycotina</taxon>
        <taxon>Pichiomycetes</taxon>
        <taxon>Metschnikowiaceae</taxon>
        <taxon>Metschnikowia</taxon>
    </lineage>
</organism>
<dbReference type="CDD" id="cd22897">
    <property type="entry name" value="Lge1"/>
    <property type="match status" value="1"/>
</dbReference>
<feature type="domain" description="Transcription regulator LGE1 helical region" evidence="5">
    <location>
        <begin position="67"/>
        <end position="136"/>
    </location>
</feature>
<sequence length="139" mass="15725">MNDLEYHALHTSEHCPGDRQESSGDRRHDYSQERVTEAAVDNNGGRNSTVNLLESIQLQSDTRQQSSPWIAILGIKDPKVASQMYSTYRAEAALNEKLSKLQAAANKLESTLATYKIYAKRDALNVQQCSEKLEEFMYL</sequence>
<keyword evidence="3" id="KW-0539">Nucleus</keyword>
<dbReference type="EMBL" id="ML004492">
    <property type="protein sequence ID" value="RKP29354.1"/>
    <property type="molecule type" value="Genomic_DNA"/>
</dbReference>
<dbReference type="AlphaFoldDB" id="A0A4P9Z9B4"/>
<proteinExistence type="predicted"/>
<accession>A0A4P9Z9B4</accession>
<evidence type="ECO:0000313" key="6">
    <source>
        <dbReference type="EMBL" id="RKP29354.1"/>
    </source>
</evidence>
<evidence type="ECO:0000256" key="4">
    <source>
        <dbReference type="SAM" id="MobiDB-lite"/>
    </source>
</evidence>
<evidence type="ECO:0000256" key="3">
    <source>
        <dbReference type="ARBA" id="ARBA00023242"/>
    </source>
</evidence>
<protein>
    <recommendedName>
        <fullName evidence="5">Transcription regulator LGE1 helical region domain-containing protein</fullName>
    </recommendedName>
</protein>
<evidence type="ECO:0000256" key="2">
    <source>
        <dbReference type="ARBA" id="ARBA00022853"/>
    </source>
</evidence>